<organism evidence="3 4">
    <name type="scientific">Helianthus annuus</name>
    <name type="common">Common sunflower</name>
    <dbReference type="NCBI Taxonomy" id="4232"/>
    <lineage>
        <taxon>Eukaryota</taxon>
        <taxon>Viridiplantae</taxon>
        <taxon>Streptophyta</taxon>
        <taxon>Embryophyta</taxon>
        <taxon>Tracheophyta</taxon>
        <taxon>Spermatophyta</taxon>
        <taxon>Magnoliopsida</taxon>
        <taxon>eudicotyledons</taxon>
        <taxon>Gunneridae</taxon>
        <taxon>Pentapetalae</taxon>
        <taxon>asterids</taxon>
        <taxon>campanulids</taxon>
        <taxon>Asterales</taxon>
        <taxon>Asteraceae</taxon>
        <taxon>Asteroideae</taxon>
        <taxon>Heliantheae alliance</taxon>
        <taxon>Heliantheae</taxon>
        <taxon>Helianthus</taxon>
    </lineage>
</organism>
<name>A0A251TRC2_HELAN</name>
<protein>
    <submittedName>
        <fullName evidence="2">Cathepsin H</fullName>
        <ecNumber evidence="2">3.4.22.16</ecNumber>
    </submittedName>
    <submittedName>
        <fullName evidence="3">Putative peptidase C1A</fullName>
    </submittedName>
</protein>
<dbReference type="EMBL" id="CM007898">
    <property type="protein sequence ID" value="OTG13680.1"/>
    <property type="molecule type" value="Genomic_DNA"/>
</dbReference>
<reference evidence="2" key="3">
    <citation type="submission" date="2020-06" db="EMBL/GenBank/DDBJ databases">
        <title>Helianthus annuus Genome sequencing and assembly Release 2.</title>
        <authorList>
            <person name="Gouzy J."/>
            <person name="Langlade N."/>
            <person name="Munos S."/>
        </authorList>
    </citation>
    <scope>NUCLEOTIDE SEQUENCE</scope>
    <source>
        <tissue evidence="2">Leaves</tissue>
    </source>
</reference>
<reference evidence="3" key="2">
    <citation type="submission" date="2017-02" db="EMBL/GenBank/DDBJ databases">
        <title>Sunflower complete genome.</title>
        <authorList>
            <person name="Langlade N."/>
            <person name="Munos S."/>
        </authorList>
    </citation>
    <scope>NUCLEOTIDE SEQUENCE [LARGE SCALE GENOMIC DNA]</scope>
    <source>
        <tissue evidence="3">Leaves</tissue>
    </source>
</reference>
<dbReference type="SUPFAM" id="SSF54001">
    <property type="entry name" value="Cysteine proteinases"/>
    <property type="match status" value="1"/>
</dbReference>
<reference evidence="2 4" key="1">
    <citation type="journal article" date="2017" name="Nature">
        <title>The sunflower genome provides insights into oil metabolism, flowering and Asterid evolution.</title>
        <authorList>
            <person name="Badouin H."/>
            <person name="Gouzy J."/>
            <person name="Grassa C.J."/>
            <person name="Murat F."/>
            <person name="Staton S.E."/>
            <person name="Cottret L."/>
            <person name="Lelandais-Briere C."/>
            <person name="Owens G.L."/>
            <person name="Carrere S."/>
            <person name="Mayjonade B."/>
            <person name="Legrand L."/>
            <person name="Gill N."/>
            <person name="Kane N.C."/>
            <person name="Bowers J.E."/>
            <person name="Hubner S."/>
            <person name="Bellec A."/>
            <person name="Berard A."/>
            <person name="Berges H."/>
            <person name="Blanchet N."/>
            <person name="Boniface M.C."/>
            <person name="Brunel D."/>
            <person name="Catrice O."/>
            <person name="Chaidir N."/>
            <person name="Claudel C."/>
            <person name="Donnadieu C."/>
            <person name="Faraut T."/>
            <person name="Fievet G."/>
            <person name="Helmstetter N."/>
            <person name="King M."/>
            <person name="Knapp S.J."/>
            <person name="Lai Z."/>
            <person name="Le Paslier M.C."/>
            <person name="Lippi Y."/>
            <person name="Lorenzon L."/>
            <person name="Mandel J.R."/>
            <person name="Marage G."/>
            <person name="Marchand G."/>
            <person name="Marquand E."/>
            <person name="Bret-Mestries E."/>
            <person name="Morien E."/>
            <person name="Nambeesan S."/>
            <person name="Nguyen T."/>
            <person name="Pegot-Espagnet P."/>
            <person name="Pouilly N."/>
            <person name="Raftis F."/>
            <person name="Sallet E."/>
            <person name="Schiex T."/>
            <person name="Thomas J."/>
            <person name="Vandecasteele C."/>
            <person name="Vares D."/>
            <person name="Vear F."/>
            <person name="Vautrin S."/>
            <person name="Crespi M."/>
            <person name="Mangin B."/>
            <person name="Burke J.M."/>
            <person name="Salse J."/>
            <person name="Munos S."/>
            <person name="Vincourt P."/>
            <person name="Rieseberg L.H."/>
            <person name="Langlade N.B."/>
        </authorList>
    </citation>
    <scope>NUCLEOTIDE SEQUENCE [LARGE SCALE GENOMIC DNA]</scope>
    <source>
        <strain evidence="4">cv. SF193</strain>
        <tissue evidence="2">Leaves</tissue>
    </source>
</reference>
<dbReference type="EC" id="3.4.22.16" evidence="2"/>
<dbReference type="STRING" id="4232.A0A251TRC2"/>
<accession>A0A251TRC2</accession>
<dbReference type="InterPro" id="IPR013201">
    <property type="entry name" value="Prot_inhib_I29"/>
</dbReference>
<dbReference type="EMBL" id="MNCJ02000324">
    <property type="protein sequence ID" value="KAF5789044.1"/>
    <property type="molecule type" value="Genomic_DNA"/>
</dbReference>
<evidence type="ECO:0000259" key="1">
    <source>
        <dbReference type="SMART" id="SM00848"/>
    </source>
</evidence>
<keyword evidence="4" id="KW-1185">Reference proteome</keyword>
<sequence>MKHRYSIFAESLETIRSHNKKGLSYTLGVDEYADMTWEEFSKNKLGAAQHCSATKKGNHKLKLTDDVVPLTIGGKQEL</sequence>
<evidence type="ECO:0000313" key="3">
    <source>
        <dbReference type="EMBL" id="OTG13680.1"/>
    </source>
</evidence>
<evidence type="ECO:0000313" key="4">
    <source>
        <dbReference type="Proteomes" id="UP000215914"/>
    </source>
</evidence>
<dbReference type="AlphaFoldDB" id="A0A251TRC2"/>
<dbReference type="Gene3D" id="1.10.287.2250">
    <property type="match status" value="1"/>
</dbReference>
<dbReference type="Gramene" id="mRNA:HanXRQr2_Chr09g0366241">
    <property type="protein sequence ID" value="mRNA:HanXRQr2_Chr09g0366241"/>
    <property type="gene ID" value="HanXRQr2_Chr09g0366241"/>
</dbReference>
<feature type="domain" description="Cathepsin propeptide inhibitor" evidence="1">
    <location>
        <begin position="2"/>
        <end position="40"/>
    </location>
</feature>
<keyword evidence="2" id="KW-0378">Hydrolase</keyword>
<dbReference type="InParanoid" id="A0A251TRC2"/>
<proteinExistence type="predicted"/>
<dbReference type="Proteomes" id="UP000215914">
    <property type="component" value="Chromosome 9"/>
</dbReference>
<dbReference type="GO" id="GO:0004197">
    <property type="term" value="F:cysteine-type endopeptidase activity"/>
    <property type="evidence" value="ECO:0007669"/>
    <property type="project" value="UniProtKB-EC"/>
</dbReference>
<dbReference type="SMART" id="SM00848">
    <property type="entry name" value="Inhibitor_I29"/>
    <property type="match status" value="1"/>
</dbReference>
<dbReference type="InterPro" id="IPR038765">
    <property type="entry name" value="Papain-like_cys_pep_sf"/>
</dbReference>
<evidence type="ECO:0000313" key="2">
    <source>
        <dbReference type="EMBL" id="KAF5789044.1"/>
    </source>
</evidence>
<gene>
    <name evidence="3" type="ORF">HannXRQ_Chr09g0240831</name>
    <name evidence="2" type="ORF">HanXRQr2_Chr09g0366241</name>
</gene>
<dbReference type="Pfam" id="PF08246">
    <property type="entry name" value="Inhibitor_I29"/>
    <property type="match status" value="1"/>
</dbReference>